<dbReference type="Gene3D" id="4.10.400.10">
    <property type="entry name" value="Low-density Lipoprotein Receptor"/>
    <property type="match status" value="1"/>
</dbReference>
<evidence type="ECO:0000256" key="2">
    <source>
        <dbReference type="PROSITE-ProRule" id="PRU00124"/>
    </source>
</evidence>
<protein>
    <submittedName>
        <fullName evidence="4">Uncharacterized protein</fullName>
    </submittedName>
</protein>
<dbReference type="EMBL" id="JBBHLL010000032">
    <property type="protein sequence ID" value="KAK7826900.1"/>
    <property type="molecule type" value="Genomic_DNA"/>
</dbReference>
<dbReference type="Proteomes" id="UP001488838">
    <property type="component" value="Unassembled WGS sequence"/>
</dbReference>
<organism evidence="4 5">
    <name type="scientific">Myodes glareolus</name>
    <name type="common">Bank vole</name>
    <name type="synonym">Clethrionomys glareolus</name>
    <dbReference type="NCBI Taxonomy" id="447135"/>
    <lineage>
        <taxon>Eukaryota</taxon>
        <taxon>Metazoa</taxon>
        <taxon>Chordata</taxon>
        <taxon>Craniata</taxon>
        <taxon>Vertebrata</taxon>
        <taxon>Euteleostomi</taxon>
        <taxon>Mammalia</taxon>
        <taxon>Eutheria</taxon>
        <taxon>Euarchontoglires</taxon>
        <taxon>Glires</taxon>
        <taxon>Rodentia</taxon>
        <taxon>Myomorpha</taxon>
        <taxon>Muroidea</taxon>
        <taxon>Cricetidae</taxon>
        <taxon>Arvicolinae</taxon>
        <taxon>Myodes</taxon>
    </lineage>
</organism>
<dbReference type="CDD" id="cd00112">
    <property type="entry name" value="LDLa"/>
    <property type="match status" value="1"/>
</dbReference>
<keyword evidence="1" id="KW-1015">Disulfide bond</keyword>
<comment type="caution">
    <text evidence="4">The sequence shown here is derived from an EMBL/GenBank/DDBJ whole genome shotgun (WGS) entry which is preliminary data.</text>
</comment>
<keyword evidence="5" id="KW-1185">Reference proteome</keyword>
<accession>A0AAW0JKA2</accession>
<dbReference type="SMART" id="SM00192">
    <property type="entry name" value="LDLa"/>
    <property type="match status" value="1"/>
</dbReference>
<evidence type="ECO:0000313" key="5">
    <source>
        <dbReference type="Proteomes" id="UP001488838"/>
    </source>
</evidence>
<evidence type="ECO:0000313" key="4">
    <source>
        <dbReference type="EMBL" id="KAK7826900.1"/>
    </source>
</evidence>
<comment type="caution">
    <text evidence="2">Lacks conserved residue(s) required for the propagation of feature annotation.</text>
</comment>
<dbReference type="InterPro" id="IPR002172">
    <property type="entry name" value="LDrepeatLR_classA_rpt"/>
</dbReference>
<dbReference type="InterPro" id="IPR036055">
    <property type="entry name" value="LDL_receptor-like_sf"/>
</dbReference>
<evidence type="ECO:0000256" key="1">
    <source>
        <dbReference type="ARBA" id="ARBA00023157"/>
    </source>
</evidence>
<dbReference type="SUPFAM" id="SSF57424">
    <property type="entry name" value="LDL receptor-like module"/>
    <property type="match status" value="1"/>
</dbReference>
<name>A0AAW0JKA2_MYOGA</name>
<reference evidence="4 5" key="1">
    <citation type="journal article" date="2023" name="bioRxiv">
        <title>Conserved and derived expression patterns and positive selection on dental genes reveal complex evolutionary context of ever-growing rodent molars.</title>
        <authorList>
            <person name="Calamari Z.T."/>
            <person name="Song A."/>
            <person name="Cohen E."/>
            <person name="Akter M."/>
            <person name="Roy R.D."/>
            <person name="Hallikas O."/>
            <person name="Christensen M.M."/>
            <person name="Li P."/>
            <person name="Marangoni P."/>
            <person name="Jernvall J."/>
            <person name="Klein O.D."/>
        </authorList>
    </citation>
    <scope>NUCLEOTIDE SEQUENCE [LARGE SCALE GENOMIC DNA]</scope>
    <source>
        <strain evidence="4">V071</strain>
    </source>
</reference>
<dbReference type="PROSITE" id="PS50068">
    <property type="entry name" value="LDLRA_2"/>
    <property type="match status" value="1"/>
</dbReference>
<dbReference type="Pfam" id="PF00057">
    <property type="entry name" value="Ldl_recept_a"/>
    <property type="match status" value="1"/>
</dbReference>
<gene>
    <name evidence="4" type="ORF">U0070_026496</name>
</gene>
<evidence type="ECO:0000256" key="3">
    <source>
        <dbReference type="SAM" id="MobiDB-lite"/>
    </source>
</evidence>
<sequence>MAVREGLKEKRSEDKEVAKSKDLVISSQETLESVSLLSGHPGRPQAQPCQEGKLHCILGDVCIPQTWLFDGHPDCPDSSDELSSGVLSAVLVSATLLILLQLQGQDYLSPSGLLVTVKESLLLSERKTSLI</sequence>
<dbReference type="AlphaFoldDB" id="A0AAW0JKA2"/>
<proteinExistence type="predicted"/>
<feature type="region of interest" description="Disordered" evidence="3">
    <location>
        <begin position="1"/>
        <end position="20"/>
    </location>
</feature>